<dbReference type="Gene3D" id="3.40.50.1820">
    <property type="entry name" value="alpha/beta hydrolase"/>
    <property type="match status" value="1"/>
</dbReference>
<sequence>MSTIIARGQRFRIADSGGRGSAIVFLHGNLMDSTMWDPIVASLGDYRCLRFDFRLHGATDDDGLPFTYWDAARDALGILDALGVPAAHFVGHSQGGFTALRAALLAPQRITSMTLIDSAADAFPGPALEQMARIRDGFAADAVAATGSAVLDLLLGTDDEAAAHWLARMQRQPADRLSRAVGVLMGTDSITDRLAEISTPTLVVHGSTDVPIPPEAGIALASALPAAEPFELLDGAAHTPPVTHPAEVSALLHPFLEKNIFGSREQEGHPGRSATI</sequence>
<dbReference type="AlphaFoldDB" id="A0A161X7N6"/>
<comment type="caution">
    <text evidence="2">The sequence shown here is derived from an EMBL/GenBank/DDBJ whole genome shotgun (WGS) entry which is preliminary data.</text>
</comment>
<keyword evidence="3" id="KW-1185">Reference proteome</keyword>
<name>A0A161X7N6_9NOCA</name>
<dbReference type="InterPro" id="IPR029058">
    <property type="entry name" value="AB_hydrolase_fold"/>
</dbReference>
<evidence type="ECO:0000313" key="3">
    <source>
        <dbReference type="Proteomes" id="UP000076512"/>
    </source>
</evidence>
<dbReference type="GO" id="GO:0003824">
    <property type="term" value="F:catalytic activity"/>
    <property type="evidence" value="ECO:0007669"/>
    <property type="project" value="UniProtKB-ARBA"/>
</dbReference>
<dbReference type="InterPro" id="IPR000073">
    <property type="entry name" value="AB_hydrolase_1"/>
</dbReference>
<dbReference type="EMBL" id="LWGR01000021">
    <property type="protein sequence ID" value="KZM69018.1"/>
    <property type="molecule type" value="Genomic_DNA"/>
</dbReference>
<proteinExistence type="predicted"/>
<dbReference type="InterPro" id="IPR050266">
    <property type="entry name" value="AB_hydrolase_sf"/>
</dbReference>
<dbReference type="RefSeq" id="WP_067581110.1">
    <property type="nucleotide sequence ID" value="NZ_JABMCZ010000002.1"/>
</dbReference>
<dbReference type="STRING" id="455432.AWN90_14845"/>
<dbReference type="PRINTS" id="PR00111">
    <property type="entry name" value="ABHYDROLASE"/>
</dbReference>
<evidence type="ECO:0000259" key="1">
    <source>
        <dbReference type="Pfam" id="PF00561"/>
    </source>
</evidence>
<organism evidence="2 3">
    <name type="scientific">Nocardia terpenica</name>
    <dbReference type="NCBI Taxonomy" id="455432"/>
    <lineage>
        <taxon>Bacteria</taxon>
        <taxon>Bacillati</taxon>
        <taxon>Actinomycetota</taxon>
        <taxon>Actinomycetes</taxon>
        <taxon>Mycobacteriales</taxon>
        <taxon>Nocardiaceae</taxon>
        <taxon>Nocardia</taxon>
    </lineage>
</organism>
<feature type="domain" description="AB hydrolase-1" evidence="1">
    <location>
        <begin position="22"/>
        <end position="239"/>
    </location>
</feature>
<reference evidence="2 3" key="1">
    <citation type="submission" date="2016-04" db="EMBL/GenBank/DDBJ databases">
        <authorList>
            <person name="Evans L.H."/>
            <person name="Alamgir A."/>
            <person name="Owens N."/>
            <person name="Weber N.D."/>
            <person name="Virtaneva K."/>
            <person name="Barbian K."/>
            <person name="Babar A."/>
            <person name="Rosenke K."/>
        </authorList>
    </citation>
    <scope>NUCLEOTIDE SEQUENCE [LARGE SCALE GENOMIC DNA]</scope>
    <source>
        <strain evidence="2 3">IFM 0406</strain>
    </source>
</reference>
<accession>A0A161X7N6</accession>
<evidence type="ECO:0000313" key="2">
    <source>
        <dbReference type="EMBL" id="KZM69018.1"/>
    </source>
</evidence>
<dbReference type="Proteomes" id="UP000076512">
    <property type="component" value="Unassembled WGS sequence"/>
</dbReference>
<dbReference type="Pfam" id="PF00561">
    <property type="entry name" value="Abhydrolase_1"/>
    <property type="match status" value="1"/>
</dbReference>
<gene>
    <name evidence="2" type="ORF">AWN90_14845</name>
</gene>
<protein>
    <recommendedName>
        <fullName evidence="1">AB hydrolase-1 domain-containing protein</fullName>
    </recommendedName>
</protein>
<dbReference type="OrthoDB" id="9802489at2"/>
<dbReference type="PANTHER" id="PTHR43798">
    <property type="entry name" value="MONOACYLGLYCEROL LIPASE"/>
    <property type="match status" value="1"/>
</dbReference>
<dbReference type="SUPFAM" id="SSF53474">
    <property type="entry name" value="alpha/beta-Hydrolases"/>
    <property type="match status" value="1"/>
</dbReference>